<accession>A0A1F6MQX2</accession>
<keyword evidence="3 7" id="KW-0479">Metal-binding</keyword>
<keyword evidence="7" id="KW-0698">rRNA processing</keyword>
<proteinExistence type="inferred from homology"/>
<dbReference type="PANTHER" id="PTHR46986:SF1">
    <property type="entry name" value="ENDORIBONUCLEASE YBEY, CHLOROPLASTIC"/>
    <property type="match status" value="1"/>
</dbReference>
<dbReference type="GO" id="GO:0005737">
    <property type="term" value="C:cytoplasm"/>
    <property type="evidence" value="ECO:0007669"/>
    <property type="project" value="UniProtKB-SubCell"/>
</dbReference>
<dbReference type="GO" id="GO:0006364">
    <property type="term" value="P:rRNA processing"/>
    <property type="evidence" value="ECO:0007669"/>
    <property type="project" value="UniProtKB-UniRule"/>
</dbReference>
<dbReference type="GO" id="GO:0004521">
    <property type="term" value="F:RNA endonuclease activity"/>
    <property type="evidence" value="ECO:0007669"/>
    <property type="project" value="UniProtKB-UniRule"/>
</dbReference>
<evidence type="ECO:0000256" key="4">
    <source>
        <dbReference type="ARBA" id="ARBA00022759"/>
    </source>
</evidence>
<dbReference type="InterPro" id="IPR002036">
    <property type="entry name" value="YbeY"/>
</dbReference>
<dbReference type="GO" id="GO:0004222">
    <property type="term" value="F:metalloendopeptidase activity"/>
    <property type="evidence" value="ECO:0007669"/>
    <property type="project" value="InterPro"/>
</dbReference>
<dbReference type="PANTHER" id="PTHR46986">
    <property type="entry name" value="ENDORIBONUCLEASE YBEY, CHLOROPLASTIC"/>
    <property type="match status" value="1"/>
</dbReference>
<name>A0A1F6MQX2_9BACT</name>
<dbReference type="Gene3D" id="3.40.390.30">
    <property type="entry name" value="Metalloproteases ('zincins'), catalytic domain"/>
    <property type="match status" value="1"/>
</dbReference>
<keyword evidence="7" id="KW-0690">Ribosome biogenesis</keyword>
<protein>
    <recommendedName>
        <fullName evidence="7">Endoribonuclease YbeY</fullName>
        <ecNumber evidence="7">3.1.-.-</ecNumber>
    </recommendedName>
</protein>
<comment type="caution">
    <text evidence="8">The sequence shown here is derived from an EMBL/GenBank/DDBJ whole genome shotgun (WGS) entry which is preliminary data.</text>
</comment>
<evidence type="ECO:0000256" key="6">
    <source>
        <dbReference type="ARBA" id="ARBA00022833"/>
    </source>
</evidence>
<comment type="subcellular location">
    <subcellularLocation>
        <location evidence="7">Cytoplasm</location>
    </subcellularLocation>
</comment>
<gene>
    <name evidence="7" type="primary">ybeY</name>
    <name evidence="8" type="ORF">A3G00_02145</name>
</gene>
<dbReference type="SUPFAM" id="SSF55486">
    <property type="entry name" value="Metalloproteases ('zincins'), catalytic domain"/>
    <property type="match status" value="1"/>
</dbReference>
<dbReference type="EMBL" id="MFQN01000029">
    <property type="protein sequence ID" value="OGH74075.1"/>
    <property type="molecule type" value="Genomic_DNA"/>
</dbReference>
<feature type="binding site" evidence="7">
    <location>
        <position position="108"/>
    </location>
    <ligand>
        <name>Zn(2+)</name>
        <dbReference type="ChEBI" id="CHEBI:29105"/>
        <note>catalytic</note>
    </ligand>
</feature>
<sequence length="135" mass="15685">MECLIYNKVKQSALTDAEIKRLAKKILSQFKSLAKNLSIQFVGEKKIRGLNKKYRGVDKVTDVLSFGLEGRDLGDIFICFSQIKKQAKIYQVEVKEELARMITHGVLHLLGFDHQKKVEERKMFLLQEKLIKKFL</sequence>
<feature type="binding site" evidence="7">
    <location>
        <position position="104"/>
    </location>
    <ligand>
        <name>Zn(2+)</name>
        <dbReference type="ChEBI" id="CHEBI:29105"/>
        <note>catalytic</note>
    </ligand>
</feature>
<organism evidence="8 9">
    <name type="scientific">Candidatus Magasanikbacteria bacterium RIFCSPLOWO2_12_FULL_43_12</name>
    <dbReference type="NCBI Taxonomy" id="1798692"/>
    <lineage>
        <taxon>Bacteria</taxon>
        <taxon>Candidatus Magasanikiibacteriota</taxon>
    </lineage>
</organism>
<evidence type="ECO:0000256" key="2">
    <source>
        <dbReference type="ARBA" id="ARBA00022722"/>
    </source>
</evidence>
<evidence type="ECO:0000256" key="3">
    <source>
        <dbReference type="ARBA" id="ARBA00022723"/>
    </source>
</evidence>
<dbReference type="Pfam" id="PF02130">
    <property type="entry name" value="YbeY"/>
    <property type="match status" value="1"/>
</dbReference>
<dbReference type="HAMAP" id="MF_00009">
    <property type="entry name" value="Endoribonucl_YbeY"/>
    <property type="match status" value="1"/>
</dbReference>
<evidence type="ECO:0000256" key="7">
    <source>
        <dbReference type="HAMAP-Rule" id="MF_00009"/>
    </source>
</evidence>
<evidence type="ECO:0000256" key="1">
    <source>
        <dbReference type="ARBA" id="ARBA00010875"/>
    </source>
</evidence>
<keyword evidence="4 7" id="KW-0255">Endonuclease</keyword>
<dbReference type="InterPro" id="IPR023091">
    <property type="entry name" value="MetalPrtase_cat_dom_sf_prd"/>
</dbReference>
<dbReference type="InterPro" id="IPR020549">
    <property type="entry name" value="YbeY_CS"/>
</dbReference>
<keyword evidence="6 7" id="KW-0862">Zinc</keyword>
<dbReference type="PROSITE" id="PS01306">
    <property type="entry name" value="UPF0054"/>
    <property type="match status" value="1"/>
</dbReference>
<keyword evidence="7" id="KW-0963">Cytoplasm</keyword>
<comment type="cofactor">
    <cofactor evidence="7">
        <name>Zn(2+)</name>
        <dbReference type="ChEBI" id="CHEBI:29105"/>
    </cofactor>
    <text evidence="7">Binds 1 zinc ion.</text>
</comment>
<comment type="similarity">
    <text evidence="1 7">Belongs to the endoribonuclease YbeY family.</text>
</comment>
<dbReference type="STRING" id="1798692.A3G00_02145"/>
<evidence type="ECO:0000256" key="5">
    <source>
        <dbReference type="ARBA" id="ARBA00022801"/>
    </source>
</evidence>
<dbReference type="GO" id="GO:0008270">
    <property type="term" value="F:zinc ion binding"/>
    <property type="evidence" value="ECO:0007669"/>
    <property type="project" value="UniProtKB-UniRule"/>
</dbReference>
<dbReference type="EC" id="3.1.-.-" evidence="7"/>
<evidence type="ECO:0000313" key="8">
    <source>
        <dbReference type="EMBL" id="OGH74075.1"/>
    </source>
</evidence>
<keyword evidence="5 7" id="KW-0378">Hydrolase</keyword>
<dbReference type="NCBIfam" id="TIGR00043">
    <property type="entry name" value="rRNA maturation RNase YbeY"/>
    <property type="match status" value="1"/>
</dbReference>
<keyword evidence="2 7" id="KW-0540">Nuclease</keyword>
<dbReference type="AlphaFoldDB" id="A0A1F6MQX2"/>
<feature type="binding site" evidence="7">
    <location>
        <position position="114"/>
    </location>
    <ligand>
        <name>Zn(2+)</name>
        <dbReference type="ChEBI" id="CHEBI:29105"/>
        <note>catalytic</note>
    </ligand>
</feature>
<dbReference type="Proteomes" id="UP000178347">
    <property type="component" value="Unassembled WGS sequence"/>
</dbReference>
<evidence type="ECO:0000313" key="9">
    <source>
        <dbReference type="Proteomes" id="UP000178347"/>
    </source>
</evidence>
<comment type="function">
    <text evidence="7">Single strand-specific metallo-endoribonuclease involved in late-stage 70S ribosome quality control and in maturation of the 3' terminus of the 16S rRNA.</text>
</comment>
<reference evidence="8 9" key="1">
    <citation type="journal article" date="2016" name="Nat. Commun.">
        <title>Thousands of microbial genomes shed light on interconnected biogeochemical processes in an aquifer system.</title>
        <authorList>
            <person name="Anantharaman K."/>
            <person name="Brown C.T."/>
            <person name="Hug L.A."/>
            <person name="Sharon I."/>
            <person name="Castelle C.J."/>
            <person name="Probst A.J."/>
            <person name="Thomas B.C."/>
            <person name="Singh A."/>
            <person name="Wilkins M.J."/>
            <person name="Karaoz U."/>
            <person name="Brodie E.L."/>
            <person name="Williams K.H."/>
            <person name="Hubbard S.S."/>
            <person name="Banfield J.F."/>
        </authorList>
    </citation>
    <scope>NUCLEOTIDE SEQUENCE [LARGE SCALE GENOMIC DNA]</scope>
</reference>